<evidence type="ECO:0000313" key="2">
    <source>
        <dbReference type="EMBL" id="ELZ52080.1"/>
    </source>
</evidence>
<dbReference type="InterPro" id="IPR013766">
    <property type="entry name" value="Thioredoxin_domain"/>
</dbReference>
<reference evidence="2 3" key="2">
    <citation type="journal article" date="2014" name="PLoS Genet.">
        <title>Phylogenetically driven sequencing of extremely halophilic archaea reveals strategies for static and dynamic osmo-response.</title>
        <authorList>
            <person name="Becker E.A."/>
            <person name="Seitzer P.M."/>
            <person name="Tritt A."/>
            <person name="Larsen D."/>
            <person name="Krusor M."/>
            <person name="Yao A.I."/>
            <person name="Wu D."/>
            <person name="Madern D."/>
            <person name="Eisen J.A."/>
            <person name="Darling A.E."/>
            <person name="Facciotti M.T."/>
        </authorList>
    </citation>
    <scope>NUCLEOTIDE SEQUENCE [LARGE SCALE GENOMIC DNA]</scope>
    <source>
        <strain evidence="2 3">JCM 10118</strain>
    </source>
</reference>
<dbReference type="Gene3D" id="3.40.30.10">
    <property type="entry name" value="Glutaredoxin"/>
    <property type="match status" value="1"/>
</dbReference>
<dbReference type="CDD" id="cd02947">
    <property type="entry name" value="TRX_family"/>
    <property type="match status" value="1"/>
</dbReference>
<name>M0EWJ7_9EURY</name>
<dbReference type="Proteomes" id="UP000011614">
    <property type="component" value="Unassembled WGS sequence"/>
</dbReference>
<dbReference type="EMBL" id="AOJN01000055">
    <property type="protein sequence ID" value="ELZ52080.1"/>
    <property type="molecule type" value="Genomic_DNA"/>
</dbReference>
<evidence type="ECO:0000259" key="1">
    <source>
        <dbReference type="PROSITE" id="PS51352"/>
    </source>
</evidence>
<dbReference type="AlphaFoldDB" id="M0EWJ7"/>
<dbReference type="InterPro" id="IPR036249">
    <property type="entry name" value="Thioredoxin-like_sf"/>
</dbReference>
<dbReference type="SUPFAM" id="SSF52833">
    <property type="entry name" value="Thioredoxin-like"/>
    <property type="match status" value="1"/>
</dbReference>
<proteinExistence type="predicted"/>
<gene>
    <name evidence="2" type="ORF">C466_12558</name>
</gene>
<protein>
    <recommendedName>
        <fullName evidence="1">Thioredoxin domain-containing protein</fullName>
    </recommendedName>
</protein>
<accession>M0EWJ7</accession>
<evidence type="ECO:0000313" key="3">
    <source>
        <dbReference type="Proteomes" id="UP000011614"/>
    </source>
</evidence>
<feature type="domain" description="Thioredoxin" evidence="1">
    <location>
        <begin position="40"/>
        <end position="163"/>
    </location>
</feature>
<reference evidence="3" key="1">
    <citation type="submission" date="2012-11" db="EMBL/GenBank/DDBJ databases">
        <authorList>
            <person name="Becker E.A."/>
            <person name="Seitzer P."/>
            <person name="Tritt A."/>
            <person name="Larsen D."/>
            <person name="Yao A."/>
            <person name="Wu D."/>
            <person name="Darling A."/>
            <person name="Eisen J.A."/>
            <person name="Facciotti M.T."/>
        </authorList>
    </citation>
    <scope>NUCLEOTIDE SEQUENCE [LARGE SCALE GENOMIC DNA]</scope>
    <source>
        <strain evidence="3">JCM 10118</strain>
    </source>
</reference>
<sequence>MRTAGLAGGVTDRSRPQFVPAFATDARFTCPDDLPGAMTLETLAPADDLDAEAFDDSVLAALGADDFVFKVWGGDWCGDCRRQLPEFGAALAAAGVPDDRIEAYPVTKGPDGKEGELVGEYGIELIPTVVVESADGEELARFVEEEPVSIAEFLAERLADVEATA</sequence>
<dbReference type="PATRIC" id="fig|1227468.4.peg.2471"/>
<organism evidence="2 3">
    <name type="scientific">Halorubrum distributum JCM 10118</name>
    <dbReference type="NCBI Taxonomy" id="1227468"/>
    <lineage>
        <taxon>Archaea</taxon>
        <taxon>Methanobacteriati</taxon>
        <taxon>Methanobacteriota</taxon>
        <taxon>Stenosarchaea group</taxon>
        <taxon>Halobacteria</taxon>
        <taxon>Halobacteriales</taxon>
        <taxon>Haloferacaceae</taxon>
        <taxon>Halorubrum</taxon>
        <taxon>Halorubrum distributum group</taxon>
    </lineage>
</organism>
<comment type="caution">
    <text evidence="2">The sequence shown here is derived from an EMBL/GenBank/DDBJ whole genome shotgun (WGS) entry which is preliminary data.</text>
</comment>
<dbReference type="PROSITE" id="PS51352">
    <property type="entry name" value="THIOREDOXIN_2"/>
    <property type="match status" value="1"/>
</dbReference>